<proteinExistence type="predicted"/>
<organism evidence="1 2">
    <name type="scientific">Lasiodiplodia mahajangana</name>
    <dbReference type="NCBI Taxonomy" id="1108764"/>
    <lineage>
        <taxon>Eukaryota</taxon>
        <taxon>Fungi</taxon>
        <taxon>Dikarya</taxon>
        <taxon>Ascomycota</taxon>
        <taxon>Pezizomycotina</taxon>
        <taxon>Dothideomycetes</taxon>
        <taxon>Dothideomycetes incertae sedis</taxon>
        <taxon>Botryosphaeriales</taxon>
        <taxon>Botryosphaeriaceae</taxon>
        <taxon>Lasiodiplodia</taxon>
    </lineage>
</organism>
<accession>A0ACC2K016</accession>
<comment type="caution">
    <text evidence="1">The sequence shown here is derived from an EMBL/GenBank/DDBJ whole genome shotgun (WGS) entry which is preliminary data.</text>
</comment>
<gene>
    <name evidence="1" type="ORF">O1611_g590</name>
</gene>
<evidence type="ECO:0000313" key="2">
    <source>
        <dbReference type="Proteomes" id="UP001153332"/>
    </source>
</evidence>
<dbReference type="Proteomes" id="UP001153332">
    <property type="component" value="Unassembled WGS sequence"/>
</dbReference>
<dbReference type="EMBL" id="JAPUUL010000053">
    <property type="protein sequence ID" value="KAJ8133034.1"/>
    <property type="molecule type" value="Genomic_DNA"/>
</dbReference>
<reference evidence="1" key="1">
    <citation type="submission" date="2022-12" db="EMBL/GenBank/DDBJ databases">
        <title>Genome Sequence of Lasiodiplodia mahajangana.</title>
        <authorList>
            <person name="Buettner E."/>
        </authorList>
    </citation>
    <scope>NUCLEOTIDE SEQUENCE</scope>
    <source>
        <strain evidence="1">VT137</strain>
    </source>
</reference>
<evidence type="ECO:0000313" key="1">
    <source>
        <dbReference type="EMBL" id="KAJ8133034.1"/>
    </source>
</evidence>
<keyword evidence="2" id="KW-1185">Reference proteome</keyword>
<protein>
    <submittedName>
        <fullName evidence="1">Uncharacterized protein</fullName>
    </submittedName>
</protein>
<sequence>MRNFIKDTANRISVKLTDPAQEFVINRVAVNGATSMPLEDEGDSEELEHDQPTNETVQHGTEEYMHCKHFAEALQSFEDSLPESLKTGFNLQSKHTWAEVISEAKCAEIKYNKKADKESPFGRVRGFFRSLRSNSPAIQNWLSLLPSDSMYGSLICGGIKVILRAATRMDEIKEFIVGAMAAIPEEVDKAQLLIQYNTDQDVNRRLYKSVSSLYYAVFGILNHIIVWYRKRSIKRHAKAILYQETYEKDLETKVDSFKRAIMDVKSEAEICGFRRLQTVDERTQGQSALLEEIVQLLRSNPNIDFRTGQFRQYPFPIEGQPVQKRRAISRQSLCEAVLRYDEDVPRADLATILHSGSNLSLKGQDRIVYVIENEALQTWLLNSKNAALLIRGNSEHLESDEAAISFVAAHLVQSTQKAQHTSRLVGLFWFTKQHQNKYSDPDANVHGIMRSLIGQLVYAYGEFDLYFIKRSHAMAMRDNNDVKTLCDVFDNLVYQLPERAVVFCTIDGLSCLEYGEKHEVQYLVQRLLSIVRHTNENGSLFKLLLTHAGGAFRAASTFVGRGEILDVPEDGNGNGMGFTKLMWDGNVDDKLRGLGKRAMR</sequence>
<name>A0ACC2K016_9PEZI</name>